<keyword evidence="2" id="KW-0645">Protease</keyword>
<feature type="region of interest" description="Disordered" evidence="4">
    <location>
        <begin position="160"/>
        <end position="216"/>
    </location>
</feature>
<comment type="similarity">
    <text evidence="1">Belongs to the DeSI family.</text>
</comment>
<dbReference type="InParanoid" id="A0A7M7KKY6"/>
<dbReference type="EnsemblMetazoa" id="XM_022806769">
    <property type="protein sequence ID" value="XP_022662504"/>
    <property type="gene ID" value="LOC111250853"/>
</dbReference>
<dbReference type="InterPro" id="IPR008580">
    <property type="entry name" value="PPPDE_dom"/>
</dbReference>
<reference evidence="6" key="1">
    <citation type="submission" date="2021-01" db="UniProtKB">
        <authorList>
            <consortium name="EnsemblMetazoa"/>
        </authorList>
    </citation>
    <scope>IDENTIFICATION</scope>
</reference>
<dbReference type="Gene3D" id="3.90.1720.30">
    <property type="entry name" value="PPPDE domains"/>
    <property type="match status" value="1"/>
</dbReference>
<feature type="compositionally biased region" description="Basic residues" evidence="4">
    <location>
        <begin position="192"/>
        <end position="207"/>
    </location>
</feature>
<evidence type="ECO:0000313" key="6">
    <source>
        <dbReference type="EnsemblMetazoa" id="XP_022662494"/>
    </source>
</evidence>
<dbReference type="RefSeq" id="XP_022662464.1">
    <property type="nucleotide sequence ID" value="XM_022806729.1"/>
</dbReference>
<dbReference type="GO" id="GO:0101005">
    <property type="term" value="F:deubiquitinase activity"/>
    <property type="evidence" value="ECO:0007669"/>
    <property type="project" value="TreeGrafter"/>
</dbReference>
<dbReference type="PROSITE" id="PS51858">
    <property type="entry name" value="PPPDE"/>
    <property type="match status" value="1"/>
</dbReference>
<dbReference type="SMART" id="SM01179">
    <property type="entry name" value="DUF862"/>
    <property type="match status" value="1"/>
</dbReference>
<name>A0A7M7KKY6_VARDE</name>
<dbReference type="RefSeq" id="XP_022662504.1">
    <property type="nucleotide sequence ID" value="XM_022806769.1"/>
</dbReference>
<evidence type="ECO:0000256" key="2">
    <source>
        <dbReference type="ARBA" id="ARBA00022670"/>
    </source>
</evidence>
<dbReference type="EnsemblMetazoa" id="XM_022806729">
    <property type="protein sequence ID" value="XP_022662464"/>
    <property type="gene ID" value="LOC111250853"/>
</dbReference>
<dbReference type="EnsemblMetazoa" id="XM_022806759">
    <property type="protein sequence ID" value="XP_022662494"/>
    <property type="gene ID" value="LOC111250853"/>
</dbReference>
<dbReference type="PANTHER" id="PTHR12378:SF80">
    <property type="entry name" value="IP06716P-RELATED"/>
    <property type="match status" value="1"/>
</dbReference>
<sequence length="216" mass="24838">MAREPVVLNVYDMYWTNEWTSHLGVGVFHSGVEVYGTEYAYGGHPFAFTGIFEIIPKFAEELGDNFKYKTSIVLGQTDFTEDEVRNLVEGMGDDFRGDLYHLMNKNCNHFTGELGKILCGSEIPSWVNRLAYLSSRVPFLQRCIPKEWLTPVALQQSIEGHQQGTTTQTQQQQRRDHFNRTTQSQMLDIPHRQRPRGPHQPPKKRQSGPHQGNKNM</sequence>
<dbReference type="RefSeq" id="XP_022662494.1">
    <property type="nucleotide sequence ID" value="XM_022806759.1"/>
</dbReference>
<dbReference type="Proteomes" id="UP000594260">
    <property type="component" value="Unplaced"/>
</dbReference>
<dbReference type="FunCoup" id="A0A7M7KKY6">
    <property type="interactions" value="183"/>
</dbReference>
<feature type="domain" description="PPPDE" evidence="5">
    <location>
        <begin position="4"/>
        <end position="148"/>
    </location>
</feature>
<evidence type="ECO:0000256" key="4">
    <source>
        <dbReference type="SAM" id="MobiDB-lite"/>
    </source>
</evidence>
<keyword evidence="3" id="KW-0378">Hydrolase</keyword>
<dbReference type="RefSeq" id="XP_022662483.1">
    <property type="nucleotide sequence ID" value="XM_022806748.1"/>
</dbReference>
<dbReference type="EnsemblMetazoa" id="XM_022806718">
    <property type="protein sequence ID" value="XP_022662453"/>
    <property type="gene ID" value="LOC111250853"/>
</dbReference>
<dbReference type="GO" id="GO:0016579">
    <property type="term" value="P:protein deubiquitination"/>
    <property type="evidence" value="ECO:0007669"/>
    <property type="project" value="TreeGrafter"/>
</dbReference>
<evidence type="ECO:0000259" key="5">
    <source>
        <dbReference type="PROSITE" id="PS51858"/>
    </source>
</evidence>
<protein>
    <recommendedName>
        <fullName evidence="5">PPPDE domain-containing protein</fullName>
    </recommendedName>
</protein>
<evidence type="ECO:0000256" key="3">
    <source>
        <dbReference type="ARBA" id="ARBA00022801"/>
    </source>
</evidence>
<dbReference type="Pfam" id="PF05903">
    <property type="entry name" value="Peptidase_C97"/>
    <property type="match status" value="1"/>
</dbReference>
<evidence type="ECO:0000256" key="1">
    <source>
        <dbReference type="ARBA" id="ARBA00008140"/>
    </source>
</evidence>
<dbReference type="PANTHER" id="PTHR12378">
    <property type="entry name" value="DESUMOYLATING ISOPEPTIDASE"/>
    <property type="match status" value="1"/>
</dbReference>
<dbReference type="GO" id="GO:0006508">
    <property type="term" value="P:proteolysis"/>
    <property type="evidence" value="ECO:0007669"/>
    <property type="project" value="UniProtKB-KW"/>
</dbReference>
<dbReference type="EnsemblMetazoa" id="XM_022806748">
    <property type="protein sequence ID" value="XP_022662483"/>
    <property type="gene ID" value="LOC111250853"/>
</dbReference>
<dbReference type="GeneID" id="111250853"/>
<dbReference type="RefSeq" id="XP_022662453.1">
    <property type="nucleotide sequence ID" value="XM_022806718.1"/>
</dbReference>
<keyword evidence="7" id="KW-1185">Reference proteome</keyword>
<dbReference type="RefSeq" id="XP_022662473.1">
    <property type="nucleotide sequence ID" value="XM_022806738.1"/>
</dbReference>
<feature type="compositionally biased region" description="Low complexity" evidence="4">
    <location>
        <begin position="162"/>
        <end position="172"/>
    </location>
</feature>
<dbReference type="InterPro" id="IPR042266">
    <property type="entry name" value="PPPDE_sf"/>
</dbReference>
<organism evidence="6 7">
    <name type="scientific">Varroa destructor</name>
    <name type="common">Honeybee mite</name>
    <dbReference type="NCBI Taxonomy" id="109461"/>
    <lineage>
        <taxon>Eukaryota</taxon>
        <taxon>Metazoa</taxon>
        <taxon>Ecdysozoa</taxon>
        <taxon>Arthropoda</taxon>
        <taxon>Chelicerata</taxon>
        <taxon>Arachnida</taxon>
        <taxon>Acari</taxon>
        <taxon>Parasitiformes</taxon>
        <taxon>Mesostigmata</taxon>
        <taxon>Gamasina</taxon>
        <taxon>Dermanyssoidea</taxon>
        <taxon>Varroidae</taxon>
        <taxon>Varroa</taxon>
    </lineage>
</organism>
<dbReference type="AlphaFoldDB" id="A0A7M7KKY6"/>
<dbReference type="EnsemblMetazoa" id="XM_022806738">
    <property type="protein sequence ID" value="XP_022662473"/>
    <property type="gene ID" value="LOC111250853"/>
</dbReference>
<dbReference type="OrthoDB" id="412286at2759"/>
<evidence type="ECO:0000313" key="7">
    <source>
        <dbReference type="Proteomes" id="UP000594260"/>
    </source>
</evidence>
<accession>A0A7M7KKY6</accession>
<dbReference type="KEGG" id="vde:111250853"/>
<proteinExistence type="inferred from homology"/>